<sequence length="62" mass="7259">MRKIRVIVKDLSHEATANPLFSENIMDRYTKAKVVDMRNNHILERTKSGYVSIKPIDPNKIY</sequence>
<keyword evidence="2" id="KW-1185">Reference proteome</keyword>
<reference evidence="1 2" key="1">
    <citation type="submission" date="2018-07" db="EMBL/GenBank/DDBJ databases">
        <title>Genomic Encyclopedia of Type Strains, Phase III (KMG-III): the genomes of soil and plant-associated and newly described type strains.</title>
        <authorList>
            <person name="Whitman W."/>
        </authorList>
    </citation>
    <scope>NUCLEOTIDE SEQUENCE [LARGE SCALE GENOMIC DNA]</scope>
    <source>
        <strain evidence="1 2">CECT 7287</strain>
    </source>
</reference>
<protein>
    <submittedName>
        <fullName evidence="1">Uncharacterized protein</fullName>
    </submittedName>
</protein>
<dbReference type="AlphaFoldDB" id="A0A3D9K9T4"/>
<dbReference type="EMBL" id="QRDZ01000008">
    <property type="protein sequence ID" value="RED83281.1"/>
    <property type="molecule type" value="Genomic_DNA"/>
</dbReference>
<dbReference type="RefSeq" id="WP_116060885.1">
    <property type="nucleotide sequence ID" value="NZ_QRDZ01000008.1"/>
</dbReference>
<proteinExistence type="predicted"/>
<organism evidence="1 2">
    <name type="scientific">Cohnella phaseoli</name>
    <dbReference type="NCBI Taxonomy" id="456490"/>
    <lineage>
        <taxon>Bacteria</taxon>
        <taxon>Bacillati</taxon>
        <taxon>Bacillota</taxon>
        <taxon>Bacilli</taxon>
        <taxon>Bacillales</taxon>
        <taxon>Paenibacillaceae</taxon>
        <taxon>Cohnella</taxon>
    </lineage>
</organism>
<gene>
    <name evidence="1" type="ORF">DFP98_108124</name>
</gene>
<dbReference type="OrthoDB" id="2973407at2"/>
<evidence type="ECO:0000313" key="1">
    <source>
        <dbReference type="EMBL" id="RED83281.1"/>
    </source>
</evidence>
<name>A0A3D9K9T4_9BACL</name>
<evidence type="ECO:0000313" key="2">
    <source>
        <dbReference type="Proteomes" id="UP000256977"/>
    </source>
</evidence>
<accession>A0A3D9K9T4</accession>
<dbReference type="Proteomes" id="UP000256977">
    <property type="component" value="Unassembled WGS sequence"/>
</dbReference>
<comment type="caution">
    <text evidence="1">The sequence shown here is derived from an EMBL/GenBank/DDBJ whole genome shotgun (WGS) entry which is preliminary data.</text>
</comment>